<dbReference type="InterPro" id="IPR006195">
    <property type="entry name" value="aa-tRNA-synth_II"/>
</dbReference>
<gene>
    <name evidence="7 9" type="primary">asnS</name>
    <name evidence="9" type="ORF">IAB70_01260</name>
</gene>
<evidence type="ECO:0000256" key="5">
    <source>
        <dbReference type="ARBA" id="ARBA00022917"/>
    </source>
</evidence>
<dbReference type="InterPro" id="IPR002312">
    <property type="entry name" value="Asp/Asn-tRNA-synth_IIb"/>
</dbReference>
<keyword evidence="4 7" id="KW-0067">ATP-binding</keyword>
<keyword evidence="7" id="KW-0963">Cytoplasm</keyword>
<dbReference type="InterPro" id="IPR012340">
    <property type="entry name" value="NA-bd_OB-fold"/>
</dbReference>
<dbReference type="SUPFAM" id="SSF55681">
    <property type="entry name" value="Class II aaRS and biotin synthetases"/>
    <property type="match status" value="1"/>
</dbReference>
<dbReference type="NCBIfam" id="TIGR00457">
    <property type="entry name" value="asnS"/>
    <property type="match status" value="1"/>
</dbReference>
<dbReference type="InterPro" id="IPR045864">
    <property type="entry name" value="aa-tRNA-synth_II/BPL/LPL"/>
</dbReference>
<evidence type="ECO:0000256" key="3">
    <source>
        <dbReference type="ARBA" id="ARBA00022741"/>
    </source>
</evidence>
<protein>
    <recommendedName>
        <fullName evidence="7">Asparagine--tRNA ligase</fullName>
        <ecNumber evidence="7">6.1.1.22</ecNumber>
    </recommendedName>
    <alternativeName>
        <fullName evidence="7">Asparaginyl-tRNA synthetase</fullName>
        <shortName evidence="7">AsnRS</shortName>
    </alternativeName>
</protein>
<keyword evidence="5 7" id="KW-0648">Protein biosynthesis</keyword>
<dbReference type="Pfam" id="PF00152">
    <property type="entry name" value="tRNA-synt_2"/>
    <property type="match status" value="1"/>
</dbReference>
<dbReference type="FunFam" id="3.30.930.10:FF:000016">
    <property type="entry name" value="Asparagine--tRNA ligase"/>
    <property type="match status" value="1"/>
</dbReference>
<accession>A0A9D1S8V8</accession>
<evidence type="ECO:0000256" key="7">
    <source>
        <dbReference type="HAMAP-Rule" id="MF_00534"/>
    </source>
</evidence>
<dbReference type="InterPro" id="IPR004364">
    <property type="entry name" value="Aa-tRNA-synt_II"/>
</dbReference>
<comment type="catalytic activity">
    <reaction evidence="7">
        <text>tRNA(Asn) + L-asparagine + ATP = L-asparaginyl-tRNA(Asn) + AMP + diphosphate + H(+)</text>
        <dbReference type="Rhea" id="RHEA:11180"/>
        <dbReference type="Rhea" id="RHEA-COMP:9659"/>
        <dbReference type="Rhea" id="RHEA-COMP:9674"/>
        <dbReference type="ChEBI" id="CHEBI:15378"/>
        <dbReference type="ChEBI" id="CHEBI:30616"/>
        <dbReference type="ChEBI" id="CHEBI:33019"/>
        <dbReference type="ChEBI" id="CHEBI:58048"/>
        <dbReference type="ChEBI" id="CHEBI:78442"/>
        <dbReference type="ChEBI" id="CHEBI:78515"/>
        <dbReference type="ChEBI" id="CHEBI:456215"/>
        <dbReference type="EC" id="6.1.1.22"/>
    </reaction>
</comment>
<sequence>MKKLIIKDLYQNMKQYENQTVTLEGWVKSIRDSKTFGFIELNDGSFFKNVQIVFNDTLENFDSICKLTLISSIKVTGTFILTEGAKQPFEIQATNIEIQNLADSSYPLQKKRHSFEYLRTIAHLRPRSNTFNAVFRVRSTLAFAIHKFFQERNFVYVNTPILTSSDAEGAGEMFQVNTFPLDQVPKKEDGSVDFSQDFFGKPAHLTVSGQLNAETYATAFRNVYTFGPTFRAENSNTVKHSAEFWMVEPEICFADLQDDMDLAEDMIKYIFSYVLEHCKEEMEFFNKFVDTGLLDRLNHVISSDFARISYTDAIKELEKVNDKFEYPVSWGSDLQTEHERYLCEQIFKKPVFVTDYPMDIKAFYMKQNPDGKTVAAADLLVPGIGEIIGGSQREEDYDKLLKRIQELNMNIEDYWWYLDLRKYGSVNHAGFGLGFERAIMYLTGMQNIRDVIPFPRTPNNCEF</sequence>
<proteinExistence type="inferred from homology"/>
<dbReference type="EMBL" id="DVNH01000010">
    <property type="protein sequence ID" value="HIU51246.1"/>
    <property type="molecule type" value="Genomic_DNA"/>
</dbReference>
<keyword evidence="6 7" id="KW-0030">Aminoacyl-tRNA synthetase</keyword>
<organism evidence="9 10">
    <name type="scientific">Candidatus Merdicola faecigallinarum</name>
    <dbReference type="NCBI Taxonomy" id="2840862"/>
    <lineage>
        <taxon>Bacteria</taxon>
        <taxon>Bacillati</taxon>
        <taxon>Bacillota</taxon>
        <taxon>Clostridia</taxon>
        <taxon>Candidatus Merdicola</taxon>
    </lineage>
</organism>
<dbReference type="AlphaFoldDB" id="A0A9D1S8V8"/>
<dbReference type="InterPro" id="IPR004522">
    <property type="entry name" value="Asn-tRNA-ligase"/>
</dbReference>
<dbReference type="Gene3D" id="3.30.930.10">
    <property type="entry name" value="Bira Bifunctional Protein, Domain 2"/>
    <property type="match status" value="1"/>
</dbReference>
<feature type="domain" description="Aminoacyl-transfer RNA synthetases class-II family profile" evidence="8">
    <location>
        <begin position="135"/>
        <end position="453"/>
    </location>
</feature>
<dbReference type="GO" id="GO:0004816">
    <property type="term" value="F:asparagine-tRNA ligase activity"/>
    <property type="evidence" value="ECO:0007669"/>
    <property type="project" value="UniProtKB-UniRule"/>
</dbReference>
<dbReference type="GO" id="GO:0016740">
    <property type="term" value="F:transferase activity"/>
    <property type="evidence" value="ECO:0007669"/>
    <property type="project" value="UniProtKB-ARBA"/>
</dbReference>
<evidence type="ECO:0000313" key="10">
    <source>
        <dbReference type="Proteomes" id="UP000824093"/>
    </source>
</evidence>
<dbReference type="GO" id="GO:0003676">
    <property type="term" value="F:nucleic acid binding"/>
    <property type="evidence" value="ECO:0007669"/>
    <property type="project" value="InterPro"/>
</dbReference>
<evidence type="ECO:0000256" key="4">
    <source>
        <dbReference type="ARBA" id="ARBA00022840"/>
    </source>
</evidence>
<evidence type="ECO:0000256" key="6">
    <source>
        <dbReference type="ARBA" id="ARBA00023146"/>
    </source>
</evidence>
<evidence type="ECO:0000256" key="1">
    <source>
        <dbReference type="ARBA" id="ARBA00008226"/>
    </source>
</evidence>
<keyword evidence="3 7" id="KW-0547">Nucleotide-binding</keyword>
<dbReference type="Proteomes" id="UP000824093">
    <property type="component" value="Unassembled WGS sequence"/>
</dbReference>
<dbReference type="HAMAP" id="MF_00534">
    <property type="entry name" value="Asn_tRNA_synth"/>
    <property type="match status" value="1"/>
</dbReference>
<dbReference type="EC" id="6.1.1.22" evidence="7"/>
<comment type="subunit">
    <text evidence="7">Homodimer.</text>
</comment>
<dbReference type="PRINTS" id="PR01042">
    <property type="entry name" value="TRNASYNTHASP"/>
</dbReference>
<reference evidence="9" key="1">
    <citation type="submission" date="2020-10" db="EMBL/GenBank/DDBJ databases">
        <authorList>
            <person name="Gilroy R."/>
        </authorList>
    </citation>
    <scope>NUCLEOTIDE SEQUENCE</scope>
    <source>
        <strain evidence="9">CHK195-15760</strain>
    </source>
</reference>
<dbReference type="GO" id="GO:0005524">
    <property type="term" value="F:ATP binding"/>
    <property type="evidence" value="ECO:0007669"/>
    <property type="project" value="UniProtKB-UniRule"/>
</dbReference>
<dbReference type="SUPFAM" id="SSF50249">
    <property type="entry name" value="Nucleic acid-binding proteins"/>
    <property type="match status" value="1"/>
</dbReference>
<dbReference type="CDD" id="cd04318">
    <property type="entry name" value="EcAsnRS_like_N"/>
    <property type="match status" value="1"/>
</dbReference>
<dbReference type="CDD" id="cd00776">
    <property type="entry name" value="AsxRS_core"/>
    <property type="match status" value="1"/>
</dbReference>
<evidence type="ECO:0000313" key="9">
    <source>
        <dbReference type="EMBL" id="HIU51246.1"/>
    </source>
</evidence>
<evidence type="ECO:0000259" key="8">
    <source>
        <dbReference type="PROSITE" id="PS50862"/>
    </source>
</evidence>
<keyword evidence="2 7" id="KW-0436">Ligase</keyword>
<dbReference type="PANTHER" id="PTHR22594:SF34">
    <property type="entry name" value="ASPARAGINE--TRNA LIGASE, MITOCHONDRIAL-RELATED"/>
    <property type="match status" value="1"/>
</dbReference>
<comment type="subcellular location">
    <subcellularLocation>
        <location evidence="7">Cytoplasm</location>
    </subcellularLocation>
</comment>
<dbReference type="NCBIfam" id="NF003037">
    <property type="entry name" value="PRK03932.1"/>
    <property type="match status" value="1"/>
</dbReference>
<dbReference type="PANTHER" id="PTHR22594">
    <property type="entry name" value="ASPARTYL/LYSYL-TRNA SYNTHETASE"/>
    <property type="match status" value="1"/>
</dbReference>
<dbReference type="GO" id="GO:0005737">
    <property type="term" value="C:cytoplasm"/>
    <property type="evidence" value="ECO:0007669"/>
    <property type="project" value="UniProtKB-SubCell"/>
</dbReference>
<evidence type="ECO:0000256" key="2">
    <source>
        <dbReference type="ARBA" id="ARBA00022598"/>
    </source>
</evidence>
<dbReference type="InterPro" id="IPR004365">
    <property type="entry name" value="NA-bd_OB_tRNA"/>
</dbReference>
<dbReference type="Pfam" id="PF01336">
    <property type="entry name" value="tRNA_anti-codon"/>
    <property type="match status" value="1"/>
</dbReference>
<dbReference type="PROSITE" id="PS50862">
    <property type="entry name" value="AA_TRNA_LIGASE_II"/>
    <property type="match status" value="1"/>
</dbReference>
<dbReference type="GO" id="GO:0140096">
    <property type="term" value="F:catalytic activity, acting on a protein"/>
    <property type="evidence" value="ECO:0007669"/>
    <property type="project" value="UniProtKB-ARBA"/>
</dbReference>
<comment type="caution">
    <text evidence="9">The sequence shown here is derived from an EMBL/GenBank/DDBJ whole genome shotgun (WGS) entry which is preliminary data.</text>
</comment>
<reference evidence="9" key="2">
    <citation type="journal article" date="2021" name="PeerJ">
        <title>Extensive microbial diversity within the chicken gut microbiome revealed by metagenomics and culture.</title>
        <authorList>
            <person name="Gilroy R."/>
            <person name="Ravi A."/>
            <person name="Getino M."/>
            <person name="Pursley I."/>
            <person name="Horton D.L."/>
            <person name="Alikhan N.F."/>
            <person name="Baker D."/>
            <person name="Gharbi K."/>
            <person name="Hall N."/>
            <person name="Watson M."/>
            <person name="Adriaenssens E.M."/>
            <person name="Foster-Nyarko E."/>
            <person name="Jarju S."/>
            <person name="Secka A."/>
            <person name="Antonio M."/>
            <person name="Oren A."/>
            <person name="Chaudhuri R.R."/>
            <person name="La Ragione R."/>
            <person name="Hildebrand F."/>
            <person name="Pallen M.J."/>
        </authorList>
    </citation>
    <scope>NUCLEOTIDE SEQUENCE</scope>
    <source>
        <strain evidence="9">CHK195-15760</strain>
    </source>
</reference>
<dbReference type="GO" id="GO:0006421">
    <property type="term" value="P:asparaginyl-tRNA aminoacylation"/>
    <property type="evidence" value="ECO:0007669"/>
    <property type="project" value="UniProtKB-UniRule"/>
</dbReference>
<comment type="similarity">
    <text evidence="1 7">Belongs to the class-II aminoacyl-tRNA synthetase family.</text>
</comment>
<dbReference type="Gene3D" id="2.40.50.140">
    <property type="entry name" value="Nucleic acid-binding proteins"/>
    <property type="match status" value="1"/>
</dbReference>
<name>A0A9D1S8V8_9FIRM</name>